<name>B9XFZ9_PEDPL</name>
<keyword evidence="7" id="KW-0645">Protease</keyword>
<sequence length="181" mass="20513">MDGETKSTGVLHWLKVIVVGRNPKRTAIRLAILIIGSFIIFGYVLFPVRISGISMNPTYENGKVNFINRLAYVWREPRRGDIVGIRYSGKHLMLMKRIVALPGETVSFSRGVLQINGQPMPESYVKLRSKLWDSEGDPESCKVTTLKEDEYYVVGDNREMAPRDHDHGIAERNRIVGKALL</sequence>
<dbReference type="PANTHER" id="PTHR43390:SF1">
    <property type="entry name" value="CHLOROPLAST PROCESSING PEPTIDASE"/>
    <property type="match status" value="1"/>
</dbReference>
<keyword evidence="7" id="KW-0472">Membrane</keyword>
<dbReference type="Pfam" id="PF10502">
    <property type="entry name" value="Peptidase_S26"/>
    <property type="match status" value="1"/>
</dbReference>
<dbReference type="EMBL" id="ABOX02000011">
    <property type="protein sequence ID" value="EEF61161.1"/>
    <property type="molecule type" value="Genomic_DNA"/>
</dbReference>
<accession>B9XFZ9</accession>
<dbReference type="SUPFAM" id="SSF51306">
    <property type="entry name" value="LexA/Signal peptidase"/>
    <property type="match status" value="1"/>
</dbReference>
<dbReference type="AlphaFoldDB" id="B9XFZ9"/>
<evidence type="ECO:0000256" key="4">
    <source>
        <dbReference type="ARBA" id="ARBA00019232"/>
    </source>
</evidence>
<dbReference type="CDD" id="cd06530">
    <property type="entry name" value="S26_SPase_I"/>
    <property type="match status" value="1"/>
</dbReference>
<feature type="active site" evidence="6">
    <location>
        <position position="96"/>
    </location>
</feature>
<dbReference type="Gene3D" id="2.10.109.10">
    <property type="entry name" value="Umud Fragment, subunit A"/>
    <property type="match status" value="1"/>
</dbReference>
<dbReference type="RefSeq" id="WP_007414745.1">
    <property type="nucleotide sequence ID" value="NZ_ABOX02000011.1"/>
</dbReference>
<feature type="transmembrane region" description="Helical" evidence="7">
    <location>
        <begin position="27"/>
        <end position="46"/>
    </location>
</feature>
<dbReference type="PANTHER" id="PTHR43390">
    <property type="entry name" value="SIGNAL PEPTIDASE I"/>
    <property type="match status" value="1"/>
</dbReference>
<evidence type="ECO:0000256" key="5">
    <source>
        <dbReference type="ARBA" id="ARBA00022801"/>
    </source>
</evidence>
<evidence type="ECO:0000256" key="3">
    <source>
        <dbReference type="ARBA" id="ARBA00013208"/>
    </source>
</evidence>
<keyword evidence="5 7" id="KW-0378">Hydrolase</keyword>
<keyword evidence="10" id="KW-1185">Reference proteome</keyword>
<keyword evidence="7" id="KW-0812">Transmembrane</keyword>
<comment type="caution">
    <text evidence="9">The sequence shown here is derived from an EMBL/GenBank/DDBJ whole genome shotgun (WGS) entry which is preliminary data.</text>
</comment>
<dbReference type="GO" id="GO:0009003">
    <property type="term" value="F:signal peptidase activity"/>
    <property type="evidence" value="ECO:0007669"/>
    <property type="project" value="UniProtKB-EC"/>
</dbReference>
<dbReference type="GO" id="GO:0006465">
    <property type="term" value="P:signal peptide processing"/>
    <property type="evidence" value="ECO:0007669"/>
    <property type="project" value="InterPro"/>
</dbReference>
<organism evidence="9 10">
    <name type="scientific">Pedosphaera parvula (strain Ellin514)</name>
    <dbReference type="NCBI Taxonomy" id="320771"/>
    <lineage>
        <taxon>Bacteria</taxon>
        <taxon>Pseudomonadati</taxon>
        <taxon>Verrucomicrobiota</taxon>
        <taxon>Pedosphaerae</taxon>
        <taxon>Pedosphaerales</taxon>
        <taxon>Pedosphaeraceae</taxon>
        <taxon>Pedosphaera</taxon>
    </lineage>
</organism>
<dbReference type="EC" id="3.4.21.89" evidence="3 7"/>
<dbReference type="InterPro" id="IPR036286">
    <property type="entry name" value="LexA/Signal_pep-like_sf"/>
</dbReference>
<dbReference type="OrthoDB" id="9802919at2"/>
<evidence type="ECO:0000256" key="2">
    <source>
        <dbReference type="ARBA" id="ARBA00009370"/>
    </source>
</evidence>
<comment type="similarity">
    <text evidence="2 7">Belongs to the peptidase S26 family.</text>
</comment>
<evidence type="ECO:0000313" key="9">
    <source>
        <dbReference type="EMBL" id="EEF61161.1"/>
    </source>
</evidence>
<dbReference type="Proteomes" id="UP000003688">
    <property type="component" value="Unassembled WGS sequence"/>
</dbReference>
<reference evidence="9 10" key="1">
    <citation type="journal article" date="2011" name="J. Bacteriol.">
        <title>Genome sequence of 'Pedosphaera parvula' Ellin514, an aerobic Verrucomicrobial isolate from pasture soil.</title>
        <authorList>
            <person name="Kant R."/>
            <person name="van Passel M.W."/>
            <person name="Sangwan P."/>
            <person name="Palva A."/>
            <person name="Lucas S."/>
            <person name="Copeland A."/>
            <person name="Lapidus A."/>
            <person name="Glavina Del Rio T."/>
            <person name="Dalin E."/>
            <person name="Tice H."/>
            <person name="Bruce D."/>
            <person name="Goodwin L."/>
            <person name="Pitluck S."/>
            <person name="Chertkov O."/>
            <person name="Larimer F.W."/>
            <person name="Land M.L."/>
            <person name="Hauser L."/>
            <person name="Brettin T.S."/>
            <person name="Detter J.C."/>
            <person name="Han S."/>
            <person name="de Vos W.M."/>
            <person name="Janssen P.H."/>
            <person name="Smidt H."/>
        </authorList>
    </citation>
    <scope>NUCLEOTIDE SEQUENCE [LARGE SCALE GENOMIC DNA]</scope>
    <source>
        <strain evidence="9 10">Ellin514</strain>
    </source>
</reference>
<dbReference type="STRING" id="320771.Cflav_PD3878"/>
<dbReference type="GO" id="GO:0016020">
    <property type="term" value="C:membrane"/>
    <property type="evidence" value="ECO:0007669"/>
    <property type="project" value="UniProtKB-SubCell"/>
</dbReference>
<evidence type="ECO:0000259" key="8">
    <source>
        <dbReference type="Pfam" id="PF10502"/>
    </source>
</evidence>
<protein>
    <recommendedName>
        <fullName evidence="4 7">Signal peptidase I</fullName>
        <ecNumber evidence="3 7">3.4.21.89</ecNumber>
    </recommendedName>
</protein>
<dbReference type="PRINTS" id="PR00727">
    <property type="entry name" value="LEADERPTASE"/>
</dbReference>
<dbReference type="NCBIfam" id="TIGR02227">
    <property type="entry name" value="sigpep_I_bact"/>
    <property type="match status" value="1"/>
</dbReference>
<evidence type="ECO:0000256" key="7">
    <source>
        <dbReference type="RuleBase" id="RU362042"/>
    </source>
</evidence>
<comment type="catalytic activity">
    <reaction evidence="1 7">
        <text>Cleavage of hydrophobic, N-terminal signal or leader sequences from secreted and periplasmic proteins.</text>
        <dbReference type="EC" id="3.4.21.89"/>
    </reaction>
</comment>
<comment type="subcellular location">
    <subcellularLocation>
        <location evidence="7">Membrane</location>
        <topology evidence="7">Single-pass type II membrane protein</topology>
    </subcellularLocation>
</comment>
<dbReference type="PROSITE" id="PS00760">
    <property type="entry name" value="SPASE_I_2"/>
    <property type="match status" value="1"/>
</dbReference>
<evidence type="ECO:0000313" key="10">
    <source>
        <dbReference type="Proteomes" id="UP000003688"/>
    </source>
</evidence>
<dbReference type="InterPro" id="IPR019533">
    <property type="entry name" value="Peptidase_S26"/>
</dbReference>
<keyword evidence="7" id="KW-1133">Transmembrane helix</keyword>
<dbReference type="InterPro" id="IPR000223">
    <property type="entry name" value="Pept_S26A_signal_pept_1"/>
</dbReference>
<feature type="active site" evidence="6">
    <location>
        <position position="54"/>
    </location>
</feature>
<evidence type="ECO:0000256" key="1">
    <source>
        <dbReference type="ARBA" id="ARBA00000677"/>
    </source>
</evidence>
<feature type="domain" description="Peptidase S26" evidence="8">
    <location>
        <begin position="29"/>
        <end position="179"/>
    </location>
</feature>
<dbReference type="GO" id="GO:0004252">
    <property type="term" value="F:serine-type endopeptidase activity"/>
    <property type="evidence" value="ECO:0007669"/>
    <property type="project" value="InterPro"/>
</dbReference>
<dbReference type="InterPro" id="IPR019757">
    <property type="entry name" value="Pept_S26A_signal_pept_1_Lys-AS"/>
</dbReference>
<gene>
    <name evidence="9" type="ORF">Cflav_PD3878</name>
</gene>
<proteinExistence type="inferred from homology"/>
<evidence type="ECO:0000256" key="6">
    <source>
        <dbReference type="PIRSR" id="PIRSR600223-1"/>
    </source>
</evidence>